<feature type="domain" description="Amidase" evidence="4">
    <location>
        <begin position="57"/>
        <end position="476"/>
    </location>
</feature>
<gene>
    <name evidence="5" type="ORF">NK6_1611</name>
</gene>
<proteinExistence type="inferred from homology"/>
<protein>
    <recommendedName>
        <fullName evidence="3">Indoleacetamide hydrolase</fullName>
    </recommendedName>
</protein>
<dbReference type="AlphaFoldDB" id="A0A0E3VT00"/>
<dbReference type="PROSITE" id="PS00571">
    <property type="entry name" value="AMIDASES"/>
    <property type="match status" value="1"/>
</dbReference>
<comment type="similarity">
    <text evidence="2">Belongs to the amidase family.</text>
</comment>
<dbReference type="PIRSF" id="PIRSF001221">
    <property type="entry name" value="Amidase_fungi"/>
    <property type="match status" value="1"/>
</dbReference>
<dbReference type="InterPro" id="IPR023631">
    <property type="entry name" value="Amidase_dom"/>
</dbReference>
<dbReference type="Proteomes" id="UP000063308">
    <property type="component" value="Chromosome"/>
</dbReference>
<evidence type="ECO:0000313" key="6">
    <source>
        <dbReference type="Proteomes" id="UP000063308"/>
    </source>
</evidence>
<dbReference type="Gene3D" id="3.90.1300.10">
    <property type="entry name" value="Amidase signature (AS) domain"/>
    <property type="match status" value="1"/>
</dbReference>
<dbReference type="GO" id="GO:0003824">
    <property type="term" value="F:catalytic activity"/>
    <property type="evidence" value="ECO:0007669"/>
    <property type="project" value="InterPro"/>
</dbReference>
<evidence type="ECO:0000256" key="3">
    <source>
        <dbReference type="ARBA" id="ARBA00021874"/>
    </source>
</evidence>
<reference evidence="5 6" key="1">
    <citation type="submission" date="2014-11" db="EMBL/GenBank/DDBJ databases">
        <title>Symbiosis island explosion on the genome of extra-slow-growing strains of soybean bradyrhizobia with massive insertion sequences.</title>
        <authorList>
            <person name="Iida T."/>
            <person name="Minamisawa K."/>
        </authorList>
    </citation>
    <scope>NUCLEOTIDE SEQUENCE [LARGE SCALE GENOMIC DNA]</scope>
    <source>
        <strain evidence="5 6">NK6</strain>
    </source>
</reference>
<dbReference type="Pfam" id="PF01425">
    <property type="entry name" value="Amidase"/>
    <property type="match status" value="1"/>
</dbReference>
<dbReference type="PANTHER" id="PTHR11895:SF7">
    <property type="entry name" value="GLUTAMYL-TRNA(GLN) AMIDOTRANSFERASE SUBUNIT A, MITOCHONDRIAL"/>
    <property type="match status" value="1"/>
</dbReference>
<dbReference type="EMBL" id="AP014685">
    <property type="protein sequence ID" value="BAR54795.1"/>
    <property type="molecule type" value="Genomic_DNA"/>
</dbReference>
<dbReference type="InterPro" id="IPR000120">
    <property type="entry name" value="Amidase"/>
</dbReference>
<evidence type="ECO:0000259" key="4">
    <source>
        <dbReference type="Pfam" id="PF01425"/>
    </source>
</evidence>
<dbReference type="InterPro" id="IPR020556">
    <property type="entry name" value="Amidase_CS"/>
</dbReference>
<name>A0A0E3VT00_9BRAD</name>
<dbReference type="PANTHER" id="PTHR11895">
    <property type="entry name" value="TRANSAMIDASE"/>
    <property type="match status" value="1"/>
</dbReference>
<comment type="function">
    <text evidence="1">Hydrolyzes indole-3-acetamide (IAM) into indole-3-acetic acid (IAA).</text>
</comment>
<dbReference type="NCBIfam" id="NF005687">
    <property type="entry name" value="PRK07487.1"/>
    <property type="match status" value="1"/>
</dbReference>
<accession>A0A0E3VT00</accession>
<evidence type="ECO:0000313" key="5">
    <source>
        <dbReference type="EMBL" id="BAR54795.1"/>
    </source>
</evidence>
<dbReference type="InterPro" id="IPR036928">
    <property type="entry name" value="AS_sf"/>
</dbReference>
<dbReference type="SUPFAM" id="SSF75304">
    <property type="entry name" value="Amidase signature (AS) enzymes"/>
    <property type="match status" value="1"/>
</dbReference>
<sequence>MPQSEPFALRNPHGFTAFPALKDAGYTEQAMQDLWRLSAADLATLVKTKKVSAREAAKAGLARLDAVNPQLNAVIDHRPEDVLKQADAVDAAISRGEDPGVLAGVPVTIKANVDQEGFATTNGLKLQRDLIAREDNPVVANFRKAGAILLGRTNCPAFSYRWFTTNLVHGDTKNPRDASLTPGGSSGGAGSAVAAGIGHIAHGTDIAGSIRYPAYACGVHGLRPTLGRIPAFNPALPERPIGPQIMAVSGPLARTVNDIRISLAAMSARDIRDPWYVPAPLEGPARPKRAALCLNPDGLATTPEVKAAVTDAGKRLERAGWTVDVIENTPPMREAVEWQIKLWLGDGYEAQLEMAEREGDPGALACLRGNRSRVTPMDQANYAKALTRRATLTRDWMLFFEKYAVLLTPVSGELPFPDHLDRKDDESFKRVWEAQLPQIAIPFMGLPGLVVSTGLVGKAPVGVHIVSGRYREDLCLLAGEAIEAGGVPPSPIDPVG</sequence>
<evidence type="ECO:0000256" key="1">
    <source>
        <dbReference type="ARBA" id="ARBA00003871"/>
    </source>
</evidence>
<organism evidence="5 6">
    <name type="scientific">Bradyrhizobium diazoefficiens</name>
    <dbReference type="NCBI Taxonomy" id="1355477"/>
    <lineage>
        <taxon>Bacteria</taxon>
        <taxon>Pseudomonadati</taxon>
        <taxon>Pseudomonadota</taxon>
        <taxon>Alphaproteobacteria</taxon>
        <taxon>Hyphomicrobiales</taxon>
        <taxon>Nitrobacteraceae</taxon>
        <taxon>Bradyrhizobium</taxon>
    </lineage>
</organism>
<evidence type="ECO:0000256" key="2">
    <source>
        <dbReference type="ARBA" id="ARBA00009199"/>
    </source>
</evidence>